<evidence type="ECO:0000313" key="3">
    <source>
        <dbReference type="Proteomes" id="UP000235828"/>
    </source>
</evidence>
<evidence type="ECO:0008006" key="4">
    <source>
        <dbReference type="Google" id="ProtNLM"/>
    </source>
</evidence>
<accession>A0A2N8ZEY8</accession>
<keyword evidence="1" id="KW-0732">Signal</keyword>
<dbReference type="EMBL" id="LT960611">
    <property type="protein sequence ID" value="SON50435.1"/>
    <property type="molecule type" value="Genomic_DNA"/>
</dbReference>
<feature type="chain" id="PRO_5014783091" description="Lipoprotein" evidence="1">
    <location>
        <begin position="21"/>
        <end position="170"/>
    </location>
</feature>
<protein>
    <recommendedName>
        <fullName evidence="4">Lipoprotein</fullName>
    </recommendedName>
</protein>
<gene>
    <name evidence="2" type="ORF">VTAP4600_A2456</name>
</gene>
<evidence type="ECO:0000313" key="2">
    <source>
        <dbReference type="EMBL" id="SON50435.1"/>
    </source>
</evidence>
<proteinExistence type="predicted"/>
<dbReference type="AlphaFoldDB" id="A0A2N8ZEY8"/>
<dbReference type="Proteomes" id="UP000235828">
    <property type="component" value="Chromosome A"/>
</dbReference>
<organism evidence="2 3">
    <name type="scientific">Vibrio tapetis subsp. tapetis</name>
    <dbReference type="NCBI Taxonomy" id="1671868"/>
    <lineage>
        <taxon>Bacteria</taxon>
        <taxon>Pseudomonadati</taxon>
        <taxon>Pseudomonadota</taxon>
        <taxon>Gammaproteobacteria</taxon>
        <taxon>Vibrionales</taxon>
        <taxon>Vibrionaceae</taxon>
        <taxon>Vibrio</taxon>
    </lineage>
</organism>
<dbReference type="OrthoDB" id="5348860at2"/>
<name>A0A2N8ZEY8_9VIBR</name>
<evidence type="ECO:0000256" key="1">
    <source>
        <dbReference type="SAM" id="SignalP"/>
    </source>
</evidence>
<dbReference type="KEGG" id="vta:A2456"/>
<keyword evidence="3" id="KW-1185">Reference proteome</keyword>
<dbReference type="RefSeq" id="WP_102522916.1">
    <property type="nucleotide sequence ID" value="NZ_LT960611.1"/>
</dbReference>
<dbReference type="PROSITE" id="PS51257">
    <property type="entry name" value="PROKAR_LIPOPROTEIN"/>
    <property type="match status" value="1"/>
</dbReference>
<feature type="signal peptide" evidence="1">
    <location>
        <begin position="1"/>
        <end position="20"/>
    </location>
</feature>
<sequence length="170" mass="18973">MLKKLIIVGLLLAATGCSLQASSSNSRHTPFNEQFYVESLVKNNITVDTSLESVQFLYGKYDLNNDGNNEYIIQLIGPYFCGSGGCSTYLFDNQNNQLDYFTVASTPIAASEVVSHGWHDLIIWSNRAYRKIEHTGKHYPSNPSVEPETTLENSVTIIDTHLPIQKLALQ</sequence>
<reference evidence="2 3" key="1">
    <citation type="submission" date="2017-10" db="EMBL/GenBank/DDBJ databases">
        <authorList>
            <person name="Banno H."/>
            <person name="Chua N.-H."/>
        </authorList>
    </citation>
    <scope>NUCLEOTIDE SEQUENCE [LARGE SCALE GENOMIC DNA]</scope>
    <source>
        <strain evidence="2">Vibrio tapetis CECT4600</strain>
    </source>
</reference>